<dbReference type="CDD" id="cd00009">
    <property type="entry name" value="AAA"/>
    <property type="match status" value="1"/>
</dbReference>
<protein>
    <recommendedName>
        <fullName evidence="2">AAA+ ATPase domain-containing protein</fullName>
    </recommendedName>
</protein>
<proteinExistence type="predicted"/>
<dbReference type="PANTHER" id="PTHR23389:SF6">
    <property type="entry name" value="REPLICATION FACTOR C SUBUNIT 1"/>
    <property type="match status" value="1"/>
</dbReference>
<organism evidence="3">
    <name type="scientific">viral metagenome</name>
    <dbReference type="NCBI Taxonomy" id="1070528"/>
    <lineage>
        <taxon>unclassified sequences</taxon>
        <taxon>metagenomes</taxon>
        <taxon>organismal metagenomes</taxon>
    </lineage>
</organism>
<dbReference type="SMART" id="SM00382">
    <property type="entry name" value="AAA"/>
    <property type="match status" value="1"/>
</dbReference>
<dbReference type="GO" id="GO:0005524">
    <property type="term" value="F:ATP binding"/>
    <property type="evidence" value="ECO:0007669"/>
    <property type="project" value="InterPro"/>
</dbReference>
<dbReference type="SUPFAM" id="SSF52540">
    <property type="entry name" value="P-loop containing nucleoside triphosphate hydrolases"/>
    <property type="match status" value="1"/>
</dbReference>
<evidence type="ECO:0000256" key="1">
    <source>
        <dbReference type="ARBA" id="ARBA00022705"/>
    </source>
</evidence>
<evidence type="ECO:0000259" key="2">
    <source>
        <dbReference type="SMART" id="SM00382"/>
    </source>
</evidence>
<dbReference type="InterPro" id="IPR003959">
    <property type="entry name" value="ATPase_AAA_core"/>
</dbReference>
<dbReference type="PANTHER" id="PTHR23389">
    <property type="entry name" value="CHROMOSOME TRANSMISSION FIDELITY FACTOR 18"/>
    <property type="match status" value="1"/>
</dbReference>
<dbReference type="Gene3D" id="3.40.50.300">
    <property type="entry name" value="P-loop containing nucleotide triphosphate hydrolases"/>
    <property type="match status" value="1"/>
</dbReference>
<reference evidence="3" key="1">
    <citation type="journal article" date="2020" name="Nature">
        <title>Giant virus diversity and host interactions through global metagenomics.</title>
        <authorList>
            <person name="Schulz F."/>
            <person name="Roux S."/>
            <person name="Paez-Espino D."/>
            <person name="Jungbluth S."/>
            <person name="Walsh D.A."/>
            <person name="Denef V.J."/>
            <person name="McMahon K.D."/>
            <person name="Konstantinidis K.T."/>
            <person name="Eloe-Fadrosh E.A."/>
            <person name="Kyrpides N.C."/>
            <person name="Woyke T."/>
        </authorList>
    </citation>
    <scope>NUCLEOTIDE SEQUENCE</scope>
    <source>
        <strain evidence="3">GVMAG-S-ERX555997-44</strain>
    </source>
</reference>
<dbReference type="InterPro" id="IPR003593">
    <property type="entry name" value="AAA+_ATPase"/>
</dbReference>
<sequence length="431" mass="51520">MDKLNLNLLLNRKECEDTFIKSLNYFEENKEKLLTKRGVYVYGAPGCGKTYFVRNILKKLNYDVVMYDAGDVRNKSVIETITKHNMSDKNVLSLFKKKVRNIAIIMDEIDGMNNGDKGGINSLIKLIRPKKTNKQKKENTTMIPIICIGNYHMDKKIKEMMKICTTIELKKPTKKETKELINKLMPNLCNNLKEIINEYIQYDLRKLNSIYNIYDSNGEILKNNLINKIFEKKNYNEDTKNITYKLLTNKYSLNKHNYIMNETDRTSVGLLFHENIIDYLKDKDNYKNIENYKILLENFVFSDYIDRITFQKQIWIFNEMTSLIKTMYNNKLFHEKQKVLENEEDMKNIRFTKVLTKYSTEYNNTIFIQTLCNKLVMDKKDLFSFFIKLKENKEVEEIFSFFNDENYDISKLDISRLYRYIDKINEEYTTF</sequence>
<dbReference type="GO" id="GO:0005634">
    <property type="term" value="C:nucleus"/>
    <property type="evidence" value="ECO:0007669"/>
    <property type="project" value="TreeGrafter"/>
</dbReference>
<accession>A0A6C0FBY5</accession>
<dbReference type="GO" id="GO:0003677">
    <property type="term" value="F:DNA binding"/>
    <property type="evidence" value="ECO:0007669"/>
    <property type="project" value="TreeGrafter"/>
</dbReference>
<name>A0A6C0FBY5_9ZZZZ</name>
<keyword evidence="1" id="KW-0235">DNA replication</keyword>
<evidence type="ECO:0000313" key="3">
    <source>
        <dbReference type="EMBL" id="QHT37400.1"/>
    </source>
</evidence>
<dbReference type="AlphaFoldDB" id="A0A6C0FBY5"/>
<dbReference type="InterPro" id="IPR027417">
    <property type="entry name" value="P-loop_NTPase"/>
</dbReference>
<dbReference type="GO" id="GO:0016887">
    <property type="term" value="F:ATP hydrolysis activity"/>
    <property type="evidence" value="ECO:0007669"/>
    <property type="project" value="InterPro"/>
</dbReference>
<dbReference type="Pfam" id="PF00004">
    <property type="entry name" value="AAA"/>
    <property type="match status" value="1"/>
</dbReference>
<dbReference type="EMBL" id="MN738796">
    <property type="protein sequence ID" value="QHT37400.1"/>
    <property type="molecule type" value="Genomic_DNA"/>
</dbReference>
<feature type="domain" description="AAA+ ATPase" evidence="2">
    <location>
        <begin position="35"/>
        <end position="173"/>
    </location>
</feature>
<dbReference type="GO" id="GO:0006260">
    <property type="term" value="P:DNA replication"/>
    <property type="evidence" value="ECO:0007669"/>
    <property type="project" value="UniProtKB-KW"/>
</dbReference>